<dbReference type="Pfam" id="PF13188">
    <property type="entry name" value="PAS_8"/>
    <property type="match status" value="2"/>
</dbReference>
<gene>
    <name evidence="11" type="ORF">V8247_00460</name>
</gene>
<proteinExistence type="predicted"/>
<sequence>MAFREFLTDQVFPRRALAYLVTAVVVGLPYIAVVWLVGQLVVLSEHVWILVALFIFLAGSSWPVFRWALHHIDRIYYAGRYDYLKDLDEFIRETQSIANPEAMDNRVVELISGALECRIAWLLLPERDDDNFVVSACHPTKEAVGYKLRRQGGLVSWLEQQRKTVNMQEINTLPELQNLSSSEVGFLESLDARLVVPVAAGGGRLVGIIVVGPRLRGDYLEPDRRAVLALAGHLAVNLENARLYRDSQAVRRSVEAWLESMGDSVIIVNRDKQITFMNRSARRRFGANIGDTCYAVLGQKDPCENCPMPEVNARTRMPDRITFINNKYYEVAVAPLLEADGSYSFIQVLRDITERQLAAQALQQSERRFRTLAELLPSMVFVLKNGELTFANRRFEQASGYLSKVSLEDGYDIIQLFLDDCRPLVAQDLARRLAGEEIPPRECQILTADGIKLPVILGLEAFIDEHIVTVVGVLTDISTQKQAEADRLKYEKQANLAAHLASIGEMASGIAHEINNPLTAVIGFAQLLSQQELPESIVEDVEVINTSAQRVAGIVRRLMTFAGSRLQVREAVDVNCLVRETVELQTCELEHYGINLVTDMAEDLPPFFVDAAQIQQVFLNVIINAVTELKAKNQPRQLVITTWLMADKVAVSFSDNGSGIPEEDLKRVFDPFFTTREVGQGTGLGLSVCHGIVTQNYGQIYADNNPDGGAVFTVLLPVASVWNQE</sequence>
<keyword evidence="12" id="KW-1185">Reference proteome</keyword>
<dbReference type="Gene3D" id="1.10.287.130">
    <property type="match status" value="1"/>
</dbReference>
<evidence type="ECO:0000256" key="8">
    <source>
        <dbReference type="ARBA" id="ARBA00023012"/>
    </source>
</evidence>
<dbReference type="InterPro" id="IPR003661">
    <property type="entry name" value="HisK_dim/P_dom"/>
</dbReference>
<dbReference type="SMART" id="SM00387">
    <property type="entry name" value="HATPase_c"/>
    <property type="match status" value="1"/>
</dbReference>
<dbReference type="SMART" id="SM00091">
    <property type="entry name" value="PAS"/>
    <property type="match status" value="2"/>
</dbReference>
<evidence type="ECO:0000256" key="5">
    <source>
        <dbReference type="ARBA" id="ARBA00022741"/>
    </source>
</evidence>
<evidence type="ECO:0000256" key="3">
    <source>
        <dbReference type="ARBA" id="ARBA00022553"/>
    </source>
</evidence>
<keyword evidence="9" id="KW-1133">Transmembrane helix</keyword>
<dbReference type="EC" id="2.7.13.3" evidence="2"/>
<dbReference type="Gene3D" id="3.30.565.10">
    <property type="entry name" value="Histidine kinase-like ATPase, C-terminal domain"/>
    <property type="match status" value="1"/>
</dbReference>
<dbReference type="InterPro" id="IPR036097">
    <property type="entry name" value="HisK_dim/P_sf"/>
</dbReference>
<dbReference type="InterPro" id="IPR000014">
    <property type="entry name" value="PAS"/>
</dbReference>
<keyword evidence="8" id="KW-0902">Two-component regulatory system</keyword>
<dbReference type="Gene3D" id="3.30.450.20">
    <property type="entry name" value="PAS domain"/>
    <property type="match status" value="2"/>
</dbReference>
<dbReference type="InterPro" id="IPR003594">
    <property type="entry name" value="HATPase_dom"/>
</dbReference>
<evidence type="ECO:0000259" key="10">
    <source>
        <dbReference type="PROSITE" id="PS50109"/>
    </source>
</evidence>
<reference evidence="11 12" key="1">
    <citation type="submission" date="2024-03" db="EMBL/GenBank/DDBJ databases">
        <title>A Dehalogenimonas Isolated from Estuarine Sediments Dihaloeliminates Chlorinated Alkanes.</title>
        <authorList>
            <person name="Yang Y."/>
            <person name="Wang H."/>
        </authorList>
    </citation>
    <scope>NUCLEOTIDE SEQUENCE [LARGE SCALE GENOMIC DNA]</scope>
    <source>
        <strain evidence="11 12">W</strain>
    </source>
</reference>
<dbReference type="InterPro" id="IPR004358">
    <property type="entry name" value="Sig_transdc_His_kin-like_C"/>
</dbReference>
<comment type="catalytic activity">
    <reaction evidence="1">
        <text>ATP + protein L-histidine = ADP + protein N-phospho-L-histidine.</text>
        <dbReference type="EC" id="2.7.13.3"/>
    </reaction>
</comment>
<dbReference type="EMBL" id="CP146612">
    <property type="protein sequence ID" value="WWX25475.1"/>
    <property type="molecule type" value="Genomic_DNA"/>
</dbReference>
<feature type="domain" description="Histidine kinase" evidence="10">
    <location>
        <begin position="509"/>
        <end position="720"/>
    </location>
</feature>
<evidence type="ECO:0000256" key="6">
    <source>
        <dbReference type="ARBA" id="ARBA00022777"/>
    </source>
</evidence>
<feature type="transmembrane region" description="Helical" evidence="9">
    <location>
        <begin position="47"/>
        <end position="65"/>
    </location>
</feature>
<dbReference type="SMART" id="SM00065">
    <property type="entry name" value="GAF"/>
    <property type="match status" value="1"/>
</dbReference>
<dbReference type="Pfam" id="PF02518">
    <property type="entry name" value="HATPase_c"/>
    <property type="match status" value="1"/>
</dbReference>
<accession>A0ABZ2J3K8</accession>
<keyword evidence="5" id="KW-0547">Nucleotide-binding</keyword>
<evidence type="ECO:0000256" key="1">
    <source>
        <dbReference type="ARBA" id="ARBA00000085"/>
    </source>
</evidence>
<dbReference type="PANTHER" id="PTHR43065">
    <property type="entry name" value="SENSOR HISTIDINE KINASE"/>
    <property type="match status" value="1"/>
</dbReference>
<dbReference type="NCBIfam" id="TIGR00229">
    <property type="entry name" value="sensory_box"/>
    <property type="match status" value="1"/>
</dbReference>
<dbReference type="PRINTS" id="PR00344">
    <property type="entry name" value="BCTRLSENSOR"/>
</dbReference>
<dbReference type="SMART" id="SM00388">
    <property type="entry name" value="HisKA"/>
    <property type="match status" value="1"/>
</dbReference>
<evidence type="ECO:0000313" key="12">
    <source>
        <dbReference type="Proteomes" id="UP001375370"/>
    </source>
</evidence>
<name>A0ABZ2J3K8_9CHLR</name>
<dbReference type="CDD" id="cd00130">
    <property type="entry name" value="PAS"/>
    <property type="match status" value="1"/>
</dbReference>
<dbReference type="CDD" id="cd00082">
    <property type="entry name" value="HisKA"/>
    <property type="match status" value="1"/>
</dbReference>
<keyword evidence="3" id="KW-0597">Phosphoprotein</keyword>
<evidence type="ECO:0000256" key="4">
    <source>
        <dbReference type="ARBA" id="ARBA00022679"/>
    </source>
</evidence>
<dbReference type="PANTHER" id="PTHR43065:SF46">
    <property type="entry name" value="C4-DICARBOXYLATE TRANSPORT SENSOR PROTEIN DCTB"/>
    <property type="match status" value="1"/>
</dbReference>
<feature type="transmembrane region" description="Helical" evidence="9">
    <location>
        <begin position="16"/>
        <end position="41"/>
    </location>
</feature>
<protein>
    <recommendedName>
        <fullName evidence="2">histidine kinase</fullName>
        <ecNumber evidence="2">2.7.13.3</ecNumber>
    </recommendedName>
</protein>
<dbReference type="InterPro" id="IPR035965">
    <property type="entry name" value="PAS-like_dom_sf"/>
</dbReference>
<keyword evidence="7 11" id="KW-0067">ATP-binding</keyword>
<dbReference type="SUPFAM" id="SSF55781">
    <property type="entry name" value="GAF domain-like"/>
    <property type="match status" value="1"/>
</dbReference>
<dbReference type="SUPFAM" id="SSF55874">
    <property type="entry name" value="ATPase domain of HSP90 chaperone/DNA topoisomerase II/histidine kinase"/>
    <property type="match status" value="1"/>
</dbReference>
<dbReference type="Pfam" id="PF13185">
    <property type="entry name" value="GAF_2"/>
    <property type="match status" value="1"/>
</dbReference>
<dbReference type="InterPro" id="IPR036890">
    <property type="entry name" value="HATPase_C_sf"/>
</dbReference>
<dbReference type="RefSeq" id="WP_338737659.1">
    <property type="nucleotide sequence ID" value="NZ_CP146612.1"/>
</dbReference>
<dbReference type="Pfam" id="PF00512">
    <property type="entry name" value="HisKA"/>
    <property type="match status" value="1"/>
</dbReference>
<keyword evidence="9" id="KW-0812">Transmembrane</keyword>
<keyword evidence="9" id="KW-0472">Membrane</keyword>
<organism evidence="11 12">
    <name type="scientific">Candidatus Dehalogenimonas loeffleri</name>
    <dbReference type="NCBI Taxonomy" id="3127115"/>
    <lineage>
        <taxon>Bacteria</taxon>
        <taxon>Bacillati</taxon>
        <taxon>Chloroflexota</taxon>
        <taxon>Dehalococcoidia</taxon>
        <taxon>Dehalococcoidales</taxon>
        <taxon>Dehalococcoidaceae</taxon>
        <taxon>Dehalogenimonas</taxon>
    </lineage>
</organism>
<evidence type="ECO:0000256" key="9">
    <source>
        <dbReference type="SAM" id="Phobius"/>
    </source>
</evidence>
<dbReference type="InterPro" id="IPR029016">
    <property type="entry name" value="GAF-like_dom_sf"/>
</dbReference>
<dbReference type="InterPro" id="IPR005467">
    <property type="entry name" value="His_kinase_dom"/>
</dbReference>
<evidence type="ECO:0000256" key="7">
    <source>
        <dbReference type="ARBA" id="ARBA00022840"/>
    </source>
</evidence>
<dbReference type="Proteomes" id="UP001375370">
    <property type="component" value="Chromosome"/>
</dbReference>
<keyword evidence="6" id="KW-0418">Kinase</keyword>
<evidence type="ECO:0000256" key="2">
    <source>
        <dbReference type="ARBA" id="ARBA00012438"/>
    </source>
</evidence>
<dbReference type="GO" id="GO:0005524">
    <property type="term" value="F:ATP binding"/>
    <property type="evidence" value="ECO:0007669"/>
    <property type="project" value="UniProtKB-KW"/>
</dbReference>
<dbReference type="Gene3D" id="3.30.450.40">
    <property type="match status" value="1"/>
</dbReference>
<evidence type="ECO:0000313" key="11">
    <source>
        <dbReference type="EMBL" id="WWX25475.1"/>
    </source>
</evidence>
<dbReference type="SUPFAM" id="SSF55785">
    <property type="entry name" value="PYP-like sensor domain (PAS domain)"/>
    <property type="match status" value="2"/>
</dbReference>
<keyword evidence="4" id="KW-0808">Transferase</keyword>
<dbReference type="SUPFAM" id="SSF47384">
    <property type="entry name" value="Homodimeric domain of signal transducing histidine kinase"/>
    <property type="match status" value="1"/>
</dbReference>
<dbReference type="InterPro" id="IPR003018">
    <property type="entry name" value="GAF"/>
</dbReference>
<dbReference type="PROSITE" id="PS50109">
    <property type="entry name" value="HIS_KIN"/>
    <property type="match status" value="1"/>
</dbReference>